<dbReference type="EMBL" id="FOIB01000006">
    <property type="protein sequence ID" value="SEU19798.1"/>
    <property type="molecule type" value="Genomic_DNA"/>
</dbReference>
<dbReference type="AlphaFoldDB" id="A0A511T4L9"/>
<accession>A0A511T4L9</accession>
<gene>
    <name evidence="2" type="ORF">MFU01_35490</name>
    <name evidence="3" type="ORF">SAMN05443572_10658</name>
</gene>
<dbReference type="Proteomes" id="UP000321514">
    <property type="component" value="Unassembled WGS sequence"/>
</dbReference>
<dbReference type="Proteomes" id="UP000183760">
    <property type="component" value="Unassembled WGS sequence"/>
</dbReference>
<name>A0A511T4L9_MYXFU</name>
<organism evidence="2 5">
    <name type="scientific">Myxococcus fulvus</name>
    <dbReference type="NCBI Taxonomy" id="33"/>
    <lineage>
        <taxon>Bacteria</taxon>
        <taxon>Pseudomonadati</taxon>
        <taxon>Myxococcota</taxon>
        <taxon>Myxococcia</taxon>
        <taxon>Myxococcales</taxon>
        <taxon>Cystobacterineae</taxon>
        <taxon>Myxococcaceae</taxon>
        <taxon>Myxococcus</taxon>
    </lineage>
</organism>
<comment type="caution">
    <text evidence="2">The sequence shown here is derived from an EMBL/GenBank/DDBJ whole genome shotgun (WGS) entry which is preliminary data.</text>
</comment>
<dbReference type="EMBL" id="BJXR01000028">
    <property type="protein sequence ID" value="GEN08512.1"/>
    <property type="molecule type" value="Genomic_DNA"/>
</dbReference>
<protein>
    <submittedName>
        <fullName evidence="3">Signal transducing protein</fullName>
    </submittedName>
</protein>
<evidence type="ECO:0000313" key="5">
    <source>
        <dbReference type="Proteomes" id="UP000321514"/>
    </source>
</evidence>
<dbReference type="OrthoDB" id="5512802at2"/>
<evidence type="ECO:0000256" key="1">
    <source>
        <dbReference type="SAM" id="MobiDB-lite"/>
    </source>
</evidence>
<evidence type="ECO:0000313" key="3">
    <source>
        <dbReference type="EMBL" id="SEU19798.1"/>
    </source>
</evidence>
<sequence length="148" mass="16646">MRYCASCGSEYRDDIEQCSDCPGSPRLVEASEMSRRGLPLPHELDQRVFARAGTTDNPLMVEVFTGMLEERDIPVLVRAGRSGVVDKLTTGNLLPWWEILVPEEMRERAALLIERERAQEAATTDEAVRAAEEEERETERSSPPPPAF</sequence>
<keyword evidence="4" id="KW-1185">Reference proteome</keyword>
<reference evidence="2 5" key="2">
    <citation type="submission" date="2019-07" db="EMBL/GenBank/DDBJ databases">
        <title>Whole genome shotgun sequence of Myxococcus fulvus NBRC 100333.</title>
        <authorList>
            <person name="Hosoyama A."/>
            <person name="Uohara A."/>
            <person name="Ohji S."/>
            <person name="Ichikawa N."/>
        </authorList>
    </citation>
    <scope>NUCLEOTIDE SEQUENCE [LARGE SCALE GENOMIC DNA]</scope>
    <source>
        <strain evidence="2 5">NBRC 100333</strain>
    </source>
</reference>
<reference evidence="3 4" key="1">
    <citation type="submission" date="2016-10" db="EMBL/GenBank/DDBJ databases">
        <authorList>
            <person name="Varghese N."/>
            <person name="Submissions S."/>
        </authorList>
    </citation>
    <scope>NUCLEOTIDE SEQUENCE [LARGE SCALE GENOMIC DNA]</scope>
    <source>
        <strain evidence="3 4">DSM 16525</strain>
    </source>
</reference>
<evidence type="ECO:0000313" key="2">
    <source>
        <dbReference type="EMBL" id="GEN08512.1"/>
    </source>
</evidence>
<dbReference type="RefSeq" id="WP_046715238.1">
    <property type="nucleotide sequence ID" value="NZ_BJXR01000028.1"/>
</dbReference>
<evidence type="ECO:0000313" key="4">
    <source>
        <dbReference type="Proteomes" id="UP000183760"/>
    </source>
</evidence>
<proteinExistence type="predicted"/>
<feature type="region of interest" description="Disordered" evidence="1">
    <location>
        <begin position="117"/>
        <end position="148"/>
    </location>
</feature>